<proteinExistence type="predicted"/>
<dbReference type="EMBL" id="EU315244">
    <property type="protein sequence ID" value="ABZ01492.1"/>
    <property type="molecule type" value="Genomic_DNA"/>
</dbReference>
<gene>
    <name evidence="3" type="primary">traO</name>
</gene>
<dbReference type="RefSeq" id="WP_012274941.1">
    <property type="nucleotide sequence ID" value="NC_010332.1"/>
</dbReference>
<protein>
    <recommendedName>
        <fullName evidence="2">Large polyvalent protein-associated domain-containing protein</fullName>
    </recommendedName>
</protein>
<feature type="domain" description="Large polyvalent protein-associated" evidence="2">
    <location>
        <begin position="401"/>
        <end position="492"/>
    </location>
</feature>
<evidence type="ECO:0000259" key="2">
    <source>
        <dbReference type="Pfam" id="PF18821"/>
    </source>
</evidence>
<feature type="region of interest" description="Disordered" evidence="1">
    <location>
        <begin position="489"/>
        <end position="538"/>
    </location>
</feature>
<dbReference type="Pfam" id="PF18821">
    <property type="entry name" value="LPD7"/>
    <property type="match status" value="1"/>
</dbReference>
<accession>B0ZB71</accession>
<evidence type="ECO:0000256" key="1">
    <source>
        <dbReference type="SAM" id="MobiDB-lite"/>
    </source>
</evidence>
<sequence>MADTFDVVVGGNKTRYENAKEAGAAFFEADIAQRPGVIHGMPAGPGTGPGGSGRFMADTAVHGQYEDGSTRYVKGLPYSDKEVDKDFRAGYVDALDKSVNERLKAADWEAAKPAHPMHAPKLDPRLYDDLEQLSKNDFEKAAKAWEEHSPQGTLGPTFVDREWKRQNDEARQIAAVLDASERGPAYGVMTLNDKTVTSIRFERSEQDGEQAFNVSFHMGNKTVGKLKGIDADTLADSVGDKNAKAIMEHGEAKGSLKGEALMNEYGMTPEESARRAAMKEARKAVELIQLEQLEPDTADEKNIVEPVKEKELEVIDGKEAVARANLLRQREREQLAREQEALGIKAEGKRIDVENLSEKALEQDDANDIAERTGGTTDRDSQQYTEREKNRQVELMEQVHSQFRVAGAKFYFKDQPGKLAMKDKGERMVSASNDDRVAKAMATMAEAKGWKTIKVSGHPDFQREVWMEASLRGIEARGYKPTEQDLKLLEDKRERAMHNTVERDQTTRERKPEQQRQDAGRKTDSARQERPVAADKAEAKGLAGQAVETAGKVALRAYAGRVLEHGAANFNHDPKEKPNYFVKLATDQGEKTVWGVDLKRAMSEGKVKAGDDVKLEYRGNTPVTVEALKRDKAGNVIGKEEITTNRNQWDVQKSDKAKVAEAVASAFIDSKVKDPAQREALKAAVGARMAEREKVNKVPAVPVYDKAAPAKSQQPERTGPVVERNAERTR</sequence>
<organism evidence="3">
    <name type="scientific">Collimonas fungivorans (strain Ter331)</name>
    <dbReference type="NCBI Taxonomy" id="1005048"/>
    <lineage>
        <taxon>Bacteria</taxon>
        <taxon>Pseudomonadati</taxon>
        <taxon>Pseudomonadota</taxon>
        <taxon>Betaproteobacteria</taxon>
        <taxon>Burkholderiales</taxon>
        <taxon>Oxalobacteraceae</taxon>
        <taxon>Collimonas</taxon>
    </lineage>
</organism>
<geneLocation type="plasmid" evidence="3">
    <name>pTer331</name>
</geneLocation>
<keyword evidence="3" id="KW-0614">Plasmid</keyword>
<dbReference type="AlphaFoldDB" id="B0ZB71"/>
<feature type="region of interest" description="Disordered" evidence="1">
    <location>
        <begin position="701"/>
        <end position="730"/>
    </location>
</feature>
<evidence type="ECO:0000313" key="3">
    <source>
        <dbReference type="EMBL" id="ABZ01492.1"/>
    </source>
</evidence>
<dbReference type="InterPro" id="IPR040677">
    <property type="entry name" value="LPD7"/>
</dbReference>
<name>B0ZB71_COLFT</name>
<feature type="region of interest" description="Disordered" evidence="1">
    <location>
        <begin position="357"/>
        <end position="385"/>
    </location>
</feature>
<reference evidence="3" key="1">
    <citation type="journal article" date="2008" name="FEMS Microbiol. Ecol.">
        <title>Comparative genomics of the pIPO2/pSB102 family of environmental plasmids: sequence, evolution, and ecology of pTer331 isolated from Collimonas fungivorans Ter331.</title>
        <authorList>
            <person name="Mela F."/>
            <person name="Fritsche K."/>
            <person name="Boersma H."/>
            <person name="van Elsas J.D."/>
            <person name="Bartels D."/>
            <person name="Meyer F."/>
            <person name="de Boer W."/>
            <person name="van Veen J.A."/>
            <person name="Leveau J.H."/>
        </authorList>
    </citation>
    <scope>NUCLEOTIDE SEQUENCE [LARGE SCALE GENOMIC DNA]</scope>
    <source>
        <strain evidence="3">Ter331</strain>
        <plasmid evidence="3">pTer331</plasmid>
    </source>
</reference>